<dbReference type="GO" id="GO:0005634">
    <property type="term" value="C:nucleus"/>
    <property type="evidence" value="ECO:0007669"/>
    <property type="project" value="UniProtKB-SubCell"/>
</dbReference>
<dbReference type="OMA" id="NDEIICH"/>
<comment type="subunit">
    <text evidence="4">The 20S proteasome core is composed of 28 subunits that are arranged in four stacked rings, resulting in a barrel-shaped structure. The two end rings are each formed by seven alpha subunits, and the two central rings are each formed by seven beta subunits.</text>
</comment>
<evidence type="ECO:0000259" key="6">
    <source>
        <dbReference type="PROSITE" id="PS00388"/>
    </source>
</evidence>
<dbReference type="InterPro" id="IPR029055">
    <property type="entry name" value="Ntn_hydrolases_N"/>
</dbReference>
<dbReference type="HOGENOM" id="CLU_035750_8_0_1"/>
<dbReference type="InParanoid" id="B4LRW1"/>
<evidence type="ECO:0000313" key="8">
    <source>
        <dbReference type="Proteomes" id="UP000008792"/>
    </source>
</evidence>
<accession>B4LRW1</accession>
<dbReference type="Pfam" id="PF10584">
    <property type="entry name" value="Proteasome_A_N"/>
    <property type="match status" value="1"/>
</dbReference>
<dbReference type="OrthoDB" id="431557at2759"/>
<evidence type="ECO:0000256" key="1">
    <source>
        <dbReference type="ARBA" id="ARBA00002000"/>
    </source>
</evidence>
<evidence type="ECO:0000256" key="3">
    <source>
        <dbReference type="PROSITE-ProRule" id="PRU00808"/>
    </source>
</evidence>
<dbReference type="PROSITE" id="PS51475">
    <property type="entry name" value="PROTEASOME_ALPHA_2"/>
    <property type="match status" value="1"/>
</dbReference>
<feature type="compositionally biased region" description="Polar residues" evidence="5">
    <location>
        <begin position="262"/>
        <end position="273"/>
    </location>
</feature>
<feature type="region of interest" description="Disordered" evidence="5">
    <location>
        <begin position="238"/>
        <end position="273"/>
    </location>
</feature>
<keyword evidence="7" id="KW-0378">Hydrolase</keyword>
<dbReference type="GO" id="GO:0006511">
    <property type="term" value="P:ubiquitin-dependent protein catabolic process"/>
    <property type="evidence" value="ECO:0007669"/>
    <property type="project" value="InterPro"/>
</dbReference>
<evidence type="ECO:0000313" key="7">
    <source>
        <dbReference type="EMBL" id="EDW63637.1"/>
    </source>
</evidence>
<proteinExistence type="inferred from homology"/>
<dbReference type="InterPro" id="IPR050115">
    <property type="entry name" value="Proteasome_alpha"/>
</dbReference>
<dbReference type="EMBL" id="CH940649">
    <property type="protein sequence ID" value="EDW63637.1"/>
    <property type="molecule type" value="Genomic_DNA"/>
</dbReference>
<dbReference type="Pfam" id="PF00227">
    <property type="entry name" value="Proteasome"/>
    <property type="match status" value="1"/>
</dbReference>
<dbReference type="KEGG" id="dvi:6628589"/>
<organism evidence="7 8">
    <name type="scientific">Drosophila virilis</name>
    <name type="common">Fruit fly</name>
    <dbReference type="NCBI Taxonomy" id="7244"/>
    <lineage>
        <taxon>Eukaryota</taxon>
        <taxon>Metazoa</taxon>
        <taxon>Ecdysozoa</taxon>
        <taxon>Arthropoda</taxon>
        <taxon>Hexapoda</taxon>
        <taxon>Insecta</taxon>
        <taxon>Pterygota</taxon>
        <taxon>Neoptera</taxon>
        <taxon>Endopterygota</taxon>
        <taxon>Diptera</taxon>
        <taxon>Brachycera</taxon>
        <taxon>Muscomorpha</taxon>
        <taxon>Ephydroidea</taxon>
        <taxon>Drosophilidae</taxon>
        <taxon>Drosophila</taxon>
    </lineage>
</organism>
<dbReference type="FunFam" id="3.60.20.10:FF:000063">
    <property type="entry name" value="Proteasome subunit alpha type"/>
    <property type="match status" value="1"/>
</dbReference>
<sequence>MFRNQYDSDVTVWSPQGRLFQVEYAMEAVNLGTAGVGLKSADFAVVVGLYKPSAEVGLTHPKVMSIDRHVGMCVAGITADARILGQYLRTECLSYRHSYNSSYPVSRLATNLGNKMQISTQRYDRRPIGVGLLLAGYDEKGSHIYQIMPSANVFNCKAMAIGNRSQGARTYLGSYEAVFPECTMNELICHGIQAISFAAPLDEEMSICIGIVGKDFPFKILTTEESLSYQKTCSGLDDFEHPGSSAPPDTFSIHDFDPDPPTTLNPQAPESVP</sequence>
<protein>
    <recommendedName>
        <fullName evidence="4">Proteasome subunit alpha type</fullName>
    </recommendedName>
</protein>
<evidence type="ECO:0000256" key="4">
    <source>
        <dbReference type="RuleBase" id="RU000551"/>
    </source>
</evidence>
<keyword evidence="4" id="KW-0539">Nucleus</keyword>
<dbReference type="GO" id="GO:0016787">
    <property type="term" value="F:hydrolase activity"/>
    <property type="evidence" value="ECO:0007669"/>
    <property type="project" value="UniProtKB-KW"/>
</dbReference>
<dbReference type="PANTHER" id="PTHR11599">
    <property type="entry name" value="PROTEASOME SUBUNIT ALPHA/BETA"/>
    <property type="match status" value="1"/>
</dbReference>
<comment type="similarity">
    <text evidence="3 4">Belongs to the peptidase T1A family.</text>
</comment>
<dbReference type="InterPro" id="IPR001353">
    <property type="entry name" value="Proteasome_sua/b"/>
</dbReference>
<dbReference type="InterPro" id="IPR023332">
    <property type="entry name" value="Proteasome_alpha-type"/>
</dbReference>
<dbReference type="GO" id="GO:0019773">
    <property type="term" value="C:proteasome core complex, alpha-subunit complex"/>
    <property type="evidence" value="ECO:0007669"/>
    <property type="project" value="UniProtKB-UniRule"/>
</dbReference>
<dbReference type="eggNOG" id="KOG0863">
    <property type="taxonomic scope" value="Eukaryota"/>
</dbReference>
<dbReference type="SUPFAM" id="SSF56235">
    <property type="entry name" value="N-terminal nucleophile aminohydrolases (Ntn hydrolases)"/>
    <property type="match status" value="1"/>
</dbReference>
<dbReference type="SMR" id="B4LRW1"/>
<dbReference type="InterPro" id="IPR000426">
    <property type="entry name" value="Proteasome_asu_N"/>
</dbReference>
<comment type="subcellular location">
    <subcellularLocation>
        <location evidence="4">Cytoplasm</location>
    </subcellularLocation>
    <subcellularLocation>
        <location evidence="4">Nucleus</location>
    </subcellularLocation>
</comment>
<dbReference type="PROSITE" id="PS00388">
    <property type="entry name" value="PROTEASOME_ALPHA_1"/>
    <property type="match status" value="1"/>
</dbReference>
<keyword evidence="2 3" id="KW-0647">Proteasome</keyword>
<reference evidence="7 8" key="1">
    <citation type="journal article" date="2007" name="Nature">
        <title>Evolution of genes and genomes on the Drosophila phylogeny.</title>
        <authorList>
            <consortium name="Drosophila 12 Genomes Consortium"/>
            <person name="Clark A.G."/>
            <person name="Eisen M.B."/>
            <person name="Smith D.R."/>
            <person name="Bergman C.M."/>
            <person name="Oliver B."/>
            <person name="Markow T.A."/>
            <person name="Kaufman T.C."/>
            <person name="Kellis M."/>
            <person name="Gelbart W."/>
            <person name="Iyer V.N."/>
            <person name="Pollard D.A."/>
            <person name="Sackton T.B."/>
            <person name="Larracuente A.M."/>
            <person name="Singh N.D."/>
            <person name="Abad J.P."/>
            <person name="Abt D.N."/>
            <person name="Adryan B."/>
            <person name="Aguade M."/>
            <person name="Akashi H."/>
            <person name="Anderson W.W."/>
            <person name="Aquadro C.F."/>
            <person name="Ardell D.H."/>
            <person name="Arguello R."/>
            <person name="Artieri C.G."/>
            <person name="Barbash D.A."/>
            <person name="Barker D."/>
            <person name="Barsanti P."/>
            <person name="Batterham P."/>
            <person name="Batzoglou S."/>
            <person name="Begun D."/>
            <person name="Bhutkar A."/>
            <person name="Blanco E."/>
            <person name="Bosak S.A."/>
            <person name="Bradley R.K."/>
            <person name="Brand A.D."/>
            <person name="Brent M.R."/>
            <person name="Brooks A.N."/>
            <person name="Brown R.H."/>
            <person name="Butlin R.K."/>
            <person name="Caggese C."/>
            <person name="Calvi B.R."/>
            <person name="Bernardo de Carvalho A."/>
            <person name="Caspi A."/>
            <person name="Castrezana S."/>
            <person name="Celniker S.E."/>
            <person name="Chang J.L."/>
            <person name="Chapple C."/>
            <person name="Chatterji S."/>
            <person name="Chinwalla A."/>
            <person name="Civetta A."/>
            <person name="Clifton S.W."/>
            <person name="Comeron J.M."/>
            <person name="Costello J.C."/>
            <person name="Coyne J.A."/>
            <person name="Daub J."/>
            <person name="David R.G."/>
            <person name="Delcher A.L."/>
            <person name="Delehaunty K."/>
            <person name="Do C.B."/>
            <person name="Ebling H."/>
            <person name="Edwards K."/>
            <person name="Eickbush T."/>
            <person name="Evans J.D."/>
            <person name="Filipski A."/>
            <person name="Findeiss S."/>
            <person name="Freyhult E."/>
            <person name="Fulton L."/>
            <person name="Fulton R."/>
            <person name="Garcia A.C."/>
            <person name="Gardiner A."/>
            <person name="Garfield D.A."/>
            <person name="Garvin B.E."/>
            <person name="Gibson G."/>
            <person name="Gilbert D."/>
            <person name="Gnerre S."/>
            <person name="Godfrey J."/>
            <person name="Good R."/>
            <person name="Gotea V."/>
            <person name="Gravely B."/>
            <person name="Greenberg A.J."/>
            <person name="Griffiths-Jones S."/>
            <person name="Gross S."/>
            <person name="Guigo R."/>
            <person name="Gustafson E.A."/>
            <person name="Haerty W."/>
            <person name="Hahn M.W."/>
            <person name="Halligan D.L."/>
            <person name="Halpern A.L."/>
            <person name="Halter G.M."/>
            <person name="Han M.V."/>
            <person name="Heger A."/>
            <person name="Hillier L."/>
            <person name="Hinrichs A.S."/>
            <person name="Holmes I."/>
            <person name="Hoskins R.A."/>
            <person name="Hubisz M.J."/>
            <person name="Hultmark D."/>
            <person name="Huntley M.A."/>
            <person name="Jaffe D.B."/>
            <person name="Jagadeeshan S."/>
            <person name="Jeck W.R."/>
            <person name="Johnson J."/>
            <person name="Jones C.D."/>
            <person name="Jordan W.C."/>
            <person name="Karpen G.H."/>
            <person name="Kataoka E."/>
            <person name="Keightley P.D."/>
            <person name="Kheradpour P."/>
            <person name="Kirkness E.F."/>
            <person name="Koerich L.B."/>
            <person name="Kristiansen K."/>
            <person name="Kudrna D."/>
            <person name="Kulathinal R.J."/>
            <person name="Kumar S."/>
            <person name="Kwok R."/>
            <person name="Lander E."/>
            <person name="Langley C.H."/>
            <person name="Lapoint R."/>
            <person name="Lazzaro B.P."/>
            <person name="Lee S.J."/>
            <person name="Levesque L."/>
            <person name="Li R."/>
            <person name="Lin C.F."/>
            <person name="Lin M.F."/>
            <person name="Lindblad-Toh K."/>
            <person name="Llopart A."/>
            <person name="Long M."/>
            <person name="Low L."/>
            <person name="Lozovsky E."/>
            <person name="Lu J."/>
            <person name="Luo M."/>
            <person name="Machado C.A."/>
            <person name="Makalowski W."/>
            <person name="Marzo M."/>
            <person name="Matsuda M."/>
            <person name="Matzkin L."/>
            <person name="McAllister B."/>
            <person name="McBride C.S."/>
            <person name="McKernan B."/>
            <person name="McKernan K."/>
            <person name="Mendez-Lago M."/>
            <person name="Minx P."/>
            <person name="Mollenhauer M.U."/>
            <person name="Montooth K."/>
            <person name="Mount S.M."/>
            <person name="Mu X."/>
            <person name="Myers E."/>
            <person name="Negre B."/>
            <person name="Newfeld S."/>
            <person name="Nielsen R."/>
            <person name="Noor M.A."/>
            <person name="O'Grady P."/>
            <person name="Pachter L."/>
            <person name="Papaceit M."/>
            <person name="Parisi M.J."/>
            <person name="Parisi M."/>
            <person name="Parts L."/>
            <person name="Pedersen J.S."/>
            <person name="Pesole G."/>
            <person name="Phillippy A.M."/>
            <person name="Ponting C.P."/>
            <person name="Pop M."/>
            <person name="Porcelli D."/>
            <person name="Powell J.R."/>
            <person name="Prohaska S."/>
            <person name="Pruitt K."/>
            <person name="Puig M."/>
            <person name="Quesneville H."/>
            <person name="Ram K.R."/>
            <person name="Rand D."/>
            <person name="Rasmussen M.D."/>
            <person name="Reed L.K."/>
            <person name="Reenan R."/>
            <person name="Reily A."/>
            <person name="Remington K.A."/>
            <person name="Rieger T.T."/>
            <person name="Ritchie M.G."/>
            <person name="Robin C."/>
            <person name="Rogers Y.H."/>
            <person name="Rohde C."/>
            <person name="Rozas J."/>
            <person name="Rubenfield M.J."/>
            <person name="Ruiz A."/>
            <person name="Russo S."/>
            <person name="Salzberg S.L."/>
            <person name="Sanchez-Gracia A."/>
            <person name="Saranga D.J."/>
            <person name="Sato H."/>
            <person name="Schaeffer S.W."/>
            <person name="Schatz M.C."/>
            <person name="Schlenke T."/>
            <person name="Schwartz R."/>
            <person name="Segarra C."/>
            <person name="Singh R.S."/>
            <person name="Sirot L."/>
            <person name="Sirota M."/>
            <person name="Sisneros N.B."/>
            <person name="Smith C.D."/>
            <person name="Smith T.F."/>
            <person name="Spieth J."/>
            <person name="Stage D.E."/>
            <person name="Stark A."/>
            <person name="Stephan W."/>
            <person name="Strausberg R.L."/>
            <person name="Strempel S."/>
            <person name="Sturgill D."/>
            <person name="Sutton G."/>
            <person name="Sutton G.G."/>
            <person name="Tao W."/>
            <person name="Teichmann S."/>
            <person name="Tobari Y.N."/>
            <person name="Tomimura Y."/>
            <person name="Tsolas J.M."/>
            <person name="Valente V.L."/>
            <person name="Venter E."/>
            <person name="Venter J.C."/>
            <person name="Vicario S."/>
            <person name="Vieira F.G."/>
            <person name="Vilella A.J."/>
            <person name="Villasante A."/>
            <person name="Walenz B."/>
            <person name="Wang J."/>
            <person name="Wasserman M."/>
            <person name="Watts T."/>
            <person name="Wilson D."/>
            <person name="Wilson R.K."/>
            <person name="Wing R.A."/>
            <person name="Wolfner M.F."/>
            <person name="Wong A."/>
            <person name="Wong G.K."/>
            <person name="Wu C.I."/>
            <person name="Wu G."/>
            <person name="Yamamoto D."/>
            <person name="Yang H.P."/>
            <person name="Yang S.P."/>
            <person name="Yorke J.A."/>
            <person name="Yoshida K."/>
            <person name="Zdobnov E."/>
            <person name="Zhang P."/>
            <person name="Zhang Y."/>
            <person name="Zimin A.V."/>
            <person name="Baldwin J."/>
            <person name="Abdouelleil A."/>
            <person name="Abdulkadir J."/>
            <person name="Abebe A."/>
            <person name="Abera B."/>
            <person name="Abreu J."/>
            <person name="Acer S.C."/>
            <person name="Aftuck L."/>
            <person name="Alexander A."/>
            <person name="An P."/>
            <person name="Anderson E."/>
            <person name="Anderson S."/>
            <person name="Arachi H."/>
            <person name="Azer M."/>
            <person name="Bachantsang P."/>
            <person name="Barry A."/>
            <person name="Bayul T."/>
            <person name="Berlin A."/>
            <person name="Bessette D."/>
            <person name="Bloom T."/>
            <person name="Blye J."/>
            <person name="Boguslavskiy L."/>
            <person name="Bonnet C."/>
            <person name="Boukhgalter B."/>
            <person name="Bourzgui I."/>
            <person name="Brown A."/>
            <person name="Cahill P."/>
            <person name="Channer S."/>
            <person name="Cheshatsang Y."/>
            <person name="Chuda L."/>
            <person name="Citroen M."/>
            <person name="Collymore A."/>
            <person name="Cooke P."/>
            <person name="Costello M."/>
            <person name="D'Aco K."/>
            <person name="Daza R."/>
            <person name="De Haan G."/>
            <person name="DeGray S."/>
            <person name="DeMaso C."/>
            <person name="Dhargay N."/>
            <person name="Dooley K."/>
            <person name="Dooley E."/>
            <person name="Doricent M."/>
            <person name="Dorje P."/>
            <person name="Dorjee K."/>
            <person name="Dupes A."/>
            <person name="Elong R."/>
            <person name="Falk J."/>
            <person name="Farina A."/>
            <person name="Faro S."/>
            <person name="Ferguson D."/>
            <person name="Fisher S."/>
            <person name="Foley C.D."/>
            <person name="Franke A."/>
            <person name="Friedrich D."/>
            <person name="Gadbois L."/>
            <person name="Gearin G."/>
            <person name="Gearin C.R."/>
            <person name="Giannoukos G."/>
            <person name="Goode T."/>
            <person name="Graham J."/>
            <person name="Grandbois E."/>
            <person name="Grewal S."/>
            <person name="Gyaltsen K."/>
            <person name="Hafez N."/>
            <person name="Hagos B."/>
            <person name="Hall J."/>
            <person name="Henson C."/>
            <person name="Hollinger A."/>
            <person name="Honan T."/>
            <person name="Huard M.D."/>
            <person name="Hughes L."/>
            <person name="Hurhula B."/>
            <person name="Husby M.E."/>
            <person name="Kamat A."/>
            <person name="Kanga B."/>
            <person name="Kashin S."/>
            <person name="Khazanovich D."/>
            <person name="Kisner P."/>
            <person name="Lance K."/>
            <person name="Lara M."/>
            <person name="Lee W."/>
            <person name="Lennon N."/>
            <person name="Letendre F."/>
            <person name="LeVine R."/>
            <person name="Lipovsky A."/>
            <person name="Liu X."/>
            <person name="Liu J."/>
            <person name="Liu S."/>
            <person name="Lokyitsang T."/>
            <person name="Lokyitsang Y."/>
            <person name="Lubonja R."/>
            <person name="Lui A."/>
            <person name="MacDonald P."/>
            <person name="Magnisalis V."/>
            <person name="Maru K."/>
            <person name="Matthews C."/>
            <person name="McCusker W."/>
            <person name="McDonough S."/>
            <person name="Mehta T."/>
            <person name="Meldrim J."/>
            <person name="Meneus L."/>
            <person name="Mihai O."/>
            <person name="Mihalev A."/>
            <person name="Mihova T."/>
            <person name="Mittelman R."/>
            <person name="Mlenga V."/>
            <person name="Montmayeur A."/>
            <person name="Mulrain L."/>
            <person name="Navidi A."/>
            <person name="Naylor J."/>
            <person name="Negash T."/>
            <person name="Nguyen T."/>
            <person name="Nguyen N."/>
            <person name="Nicol R."/>
            <person name="Norbu C."/>
            <person name="Norbu N."/>
            <person name="Novod N."/>
            <person name="O'Neill B."/>
            <person name="Osman S."/>
            <person name="Markiewicz E."/>
            <person name="Oyono O.L."/>
            <person name="Patti C."/>
            <person name="Phunkhang P."/>
            <person name="Pierre F."/>
            <person name="Priest M."/>
            <person name="Raghuraman S."/>
            <person name="Rege F."/>
            <person name="Reyes R."/>
            <person name="Rise C."/>
            <person name="Rogov P."/>
            <person name="Ross K."/>
            <person name="Ryan E."/>
            <person name="Settipalli S."/>
            <person name="Shea T."/>
            <person name="Sherpa N."/>
            <person name="Shi L."/>
            <person name="Shih D."/>
            <person name="Sparrow T."/>
            <person name="Spaulding J."/>
            <person name="Stalker J."/>
            <person name="Stange-Thomann N."/>
            <person name="Stavropoulos S."/>
            <person name="Stone C."/>
            <person name="Strader C."/>
            <person name="Tesfaye S."/>
            <person name="Thomson T."/>
            <person name="Thoulutsang Y."/>
            <person name="Thoulutsang D."/>
            <person name="Topham K."/>
            <person name="Topping I."/>
            <person name="Tsamla T."/>
            <person name="Vassiliev H."/>
            <person name="Vo A."/>
            <person name="Wangchuk T."/>
            <person name="Wangdi T."/>
            <person name="Weiand M."/>
            <person name="Wilkinson J."/>
            <person name="Wilson A."/>
            <person name="Yadav S."/>
            <person name="Young G."/>
            <person name="Yu Q."/>
            <person name="Zembek L."/>
            <person name="Zhong D."/>
            <person name="Zimmer A."/>
            <person name="Zwirko Z."/>
            <person name="Jaffe D.B."/>
            <person name="Alvarez P."/>
            <person name="Brockman W."/>
            <person name="Butler J."/>
            <person name="Chin C."/>
            <person name="Gnerre S."/>
            <person name="Grabherr M."/>
            <person name="Kleber M."/>
            <person name="Mauceli E."/>
            <person name="MacCallum I."/>
        </authorList>
    </citation>
    <scope>NUCLEOTIDE SEQUENCE [LARGE SCALE GENOMIC DNA]</scope>
    <source>
        <strain evidence="8">Tucson 15010-1051.87</strain>
    </source>
</reference>
<keyword evidence="8" id="KW-1185">Reference proteome</keyword>
<feature type="domain" description="Proteasome alpha-type subunits" evidence="6">
    <location>
        <begin position="6"/>
        <end position="28"/>
    </location>
</feature>
<dbReference type="PhylomeDB" id="B4LRW1"/>
<dbReference type="SMART" id="SM00948">
    <property type="entry name" value="Proteasome_A_N"/>
    <property type="match status" value="1"/>
</dbReference>
<dbReference type="Gene3D" id="3.60.20.10">
    <property type="entry name" value="Glutamine Phosphoribosylpyrophosphate, subunit 1, domain 1"/>
    <property type="match status" value="1"/>
</dbReference>
<evidence type="ECO:0000256" key="5">
    <source>
        <dbReference type="SAM" id="MobiDB-lite"/>
    </source>
</evidence>
<keyword evidence="4" id="KW-0963">Cytoplasm</keyword>
<name>B4LRW1_DROVI</name>
<gene>
    <name evidence="7" type="primary">Dvir\GJ15897</name>
    <name evidence="7" type="ORF">Dvir_GJ15897</name>
</gene>
<dbReference type="GO" id="GO:0005737">
    <property type="term" value="C:cytoplasm"/>
    <property type="evidence" value="ECO:0007669"/>
    <property type="project" value="UniProtKB-SubCell"/>
</dbReference>
<evidence type="ECO:0000256" key="2">
    <source>
        <dbReference type="ARBA" id="ARBA00022942"/>
    </source>
</evidence>
<dbReference type="AlphaFoldDB" id="B4LRW1"/>
<dbReference type="Proteomes" id="UP000008792">
    <property type="component" value="Unassembled WGS sequence"/>
</dbReference>
<dbReference type="STRING" id="7244.B4LRW1"/>
<comment type="function">
    <text evidence="1">The proteasome is a multicatalytic proteinase complex which is characterized by its ability to cleave peptides with Arg, Phe, Tyr, Leu, and Glu adjacent to the leaving group at neutral or slightly basic pH. The proteasome has an ATP-dependent proteolytic activity.</text>
</comment>